<dbReference type="Proteomes" id="UP001595962">
    <property type="component" value="Unassembled WGS sequence"/>
</dbReference>
<dbReference type="InterPro" id="IPR014001">
    <property type="entry name" value="Helicase_ATP-bd"/>
</dbReference>
<dbReference type="InterPro" id="IPR044742">
    <property type="entry name" value="DEAD/DEAH_RhlB"/>
</dbReference>
<dbReference type="InterPro" id="IPR011545">
    <property type="entry name" value="DEAD/DEAH_box_helicase_dom"/>
</dbReference>
<evidence type="ECO:0000259" key="10">
    <source>
        <dbReference type="PROSITE" id="PS51194"/>
    </source>
</evidence>
<feature type="domain" description="Helicase C-terminal" evidence="10">
    <location>
        <begin position="219"/>
        <end position="381"/>
    </location>
</feature>
<evidence type="ECO:0000256" key="7">
    <source>
        <dbReference type="RuleBase" id="RU000492"/>
    </source>
</evidence>
<feature type="compositionally biased region" description="Basic residues" evidence="8">
    <location>
        <begin position="458"/>
        <end position="471"/>
    </location>
</feature>
<comment type="caution">
    <text evidence="12">The sequence shown here is derived from an EMBL/GenBank/DDBJ whole genome shotgun (WGS) entry which is preliminary data.</text>
</comment>
<dbReference type="PANTHER" id="PTHR47959">
    <property type="entry name" value="ATP-DEPENDENT RNA HELICASE RHLE-RELATED"/>
    <property type="match status" value="1"/>
</dbReference>
<feature type="domain" description="Helicase ATP-binding" evidence="9">
    <location>
        <begin position="32"/>
        <end position="208"/>
    </location>
</feature>
<keyword evidence="4 7" id="KW-0067">ATP-binding</keyword>
<accession>A0ABV9JKF2</accession>
<dbReference type="EC" id="3.6.4.-" evidence="12"/>
<dbReference type="CDD" id="cd18787">
    <property type="entry name" value="SF2_C_DEAD"/>
    <property type="match status" value="1"/>
</dbReference>
<dbReference type="InterPro" id="IPR001650">
    <property type="entry name" value="Helicase_C-like"/>
</dbReference>
<dbReference type="PROSITE" id="PS51192">
    <property type="entry name" value="HELICASE_ATP_BIND_1"/>
    <property type="match status" value="1"/>
</dbReference>
<keyword evidence="3 7" id="KW-0347">Helicase</keyword>
<keyword evidence="13" id="KW-1185">Reference proteome</keyword>
<dbReference type="RefSeq" id="WP_377332789.1">
    <property type="nucleotide sequence ID" value="NZ_JBHSGB010000006.1"/>
</dbReference>
<dbReference type="PANTHER" id="PTHR47959:SF2">
    <property type="entry name" value="ATP-DEPENDENT RNA HELICASE DEAD BOX FAMILY"/>
    <property type="match status" value="1"/>
</dbReference>
<dbReference type="InterPro" id="IPR050079">
    <property type="entry name" value="DEAD_box_RNA_helicase"/>
</dbReference>
<organism evidence="12 13">
    <name type="scientific">Rheinheimera marina</name>
    <dbReference type="NCBI Taxonomy" id="1774958"/>
    <lineage>
        <taxon>Bacteria</taxon>
        <taxon>Pseudomonadati</taxon>
        <taxon>Pseudomonadota</taxon>
        <taxon>Gammaproteobacteria</taxon>
        <taxon>Chromatiales</taxon>
        <taxon>Chromatiaceae</taxon>
        <taxon>Rheinheimera</taxon>
    </lineage>
</organism>
<proteinExistence type="inferred from homology"/>
<feature type="domain" description="DEAD-box RNA helicase Q" evidence="11">
    <location>
        <begin position="1"/>
        <end position="29"/>
    </location>
</feature>
<feature type="region of interest" description="Disordered" evidence="8">
    <location>
        <begin position="384"/>
        <end position="471"/>
    </location>
</feature>
<evidence type="ECO:0000256" key="2">
    <source>
        <dbReference type="ARBA" id="ARBA00022801"/>
    </source>
</evidence>
<dbReference type="SUPFAM" id="SSF52540">
    <property type="entry name" value="P-loop containing nucleoside triphosphate hydrolases"/>
    <property type="match status" value="1"/>
</dbReference>
<dbReference type="GO" id="GO:0004386">
    <property type="term" value="F:helicase activity"/>
    <property type="evidence" value="ECO:0007669"/>
    <property type="project" value="UniProtKB-KW"/>
</dbReference>
<dbReference type="PROSITE" id="PS00039">
    <property type="entry name" value="DEAD_ATP_HELICASE"/>
    <property type="match status" value="1"/>
</dbReference>
<dbReference type="SMART" id="SM00487">
    <property type="entry name" value="DEXDc"/>
    <property type="match status" value="1"/>
</dbReference>
<feature type="short sequence motif" description="Q motif" evidence="6">
    <location>
        <begin position="1"/>
        <end position="29"/>
    </location>
</feature>
<evidence type="ECO:0000256" key="8">
    <source>
        <dbReference type="SAM" id="MobiDB-lite"/>
    </source>
</evidence>
<evidence type="ECO:0000259" key="9">
    <source>
        <dbReference type="PROSITE" id="PS51192"/>
    </source>
</evidence>
<dbReference type="EMBL" id="JBHSGB010000006">
    <property type="protein sequence ID" value="MFC4654723.1"/>
    <property type="molecule type" value="Genomic_DNA"/>
</dbReference>
<evidence type="ECO:0000313" key="12">
    <source>
        <dbReference type="EMBL" id="MFC4654723.1"/>
    </source>
</evidence>
<evidence type="ECO:0000256" key="1">
    <source>
        <dbReference type="ARBA" id="ARBA00022741"/>
    </source>
</evidence>
<dbReference type="Pfam" id="PF00271">
    <property type="entry name" value="Helicase_C"/>
    <property type="match status" value="1"/>
</dbReference>
<name>A0ABV9JKF2_9GAMM</name>
<keyword evidence="1 7" id="KW-0547">Nucleotide-binding</keyword>
<comment type="similarity">
    <text evidence="5 7">Belongs to the DEAD box helicase family.</text>
</comment>
<evidence type="ECO:0000259" key="11">
    <source>
        <dbReference type="PROSITE" id="PS51195"/>
    </source>
</evidence>
<dbReference type="CDD" id="cd00268">
    <property type="entry name" value="DEADc"/>
    <property type="match status" value="1"/>
</dbReference>
<dbReference type="GO" id="GO:0016787">
    <property type="term" value="F:hydrolase activity"/>
    <property type="evidence" value="ECO:0007669"/>
    <property type="project" value="UniProtKB-KW"/>
</dbReference>
<dbReference type="InterPro" id="IPR000629">
    <property type="entry name" value="RNA-helicase_DEAD-box_CS"/>
</dbReference>
<dbReference type="PROSITE" id="PS51195">
    <property type="entry name" value="Q_MOTIF"/>
    <property type="match status" value="1"/>
</dbReference>
<evidence type="ECO:0000256" key="4">
    <source>
        <dbReference type="ARBA" id="ARBA00022840"/>
    </source>
</evidence>
<dbReference type="Pfam" id="PF00270">
    <property type="entry name" value="DEAD"/>
    <property type="match status" value="1"/>
</dbReference>
<gene>
    <name evidence="12" type="ORF">ACFO3I_06770</name>
</gene>
<dbReference type="Gene3D" id="3.40.50.300">
    <property type="entry name" value="P-loop containing nucleotide triphosphate hydrolases"/>
    <property type="match status" value="2"/>
</dbReference>
<evidence type="ECO:0000313" key="13">
    <source>
        <dbReference type="Proteomes" id="UP001595962"/>
    </source>
</evidence>
<dbReference type="SMART" id="SM00490">
    <property type="entry name" value="HELICc"/>
    <property type="match status" value="1"/>
</dbReference>
<evidence type="ECO:0000256" key="6">
    <source>
        <dbReference type="PROSITE-ProRule" id="PRU00552"/>
    </source>
</evidence>
<dbReference type="PROSITE" id="PS51194">
    <property type="entry name" value="HELICASE_CTER"/>
    <property type="match status" value="1"/>
</dbReference>
<evidence type="ECO:0000256" key="3">
    <source>
        <dbReference type="ARBA" id="ARBA00022806"/>
    </source>
</evidence>
<sequence length="471" mass="51035">MSFQALGLQPALVEAVAAAGYTQPTPIQQQAIPAVLSKRDLLAAAQTGTGKTASFVLPILEMLSGQPVLRPRPTRALILTPTRELAAQIEQQIQKYGQLLQPKLRHHVVFGGVSINPQMMALRGGVDILTATPGRLLDLVSKNALKLDQVQMLVLDEADRMLDMGFIHDIKKILAMLPKQRQNLLFSATFSNEIKDLTQGLLHNPLTIQITPENTTVERIDQQVYMVPKGQKTAALCELIEKNRWQQVLVFMPTKHQANRLTEQLVCAGISAAALHGNKSQNARTKALEDFKEDRLQVLVATDVAARGIDIAQLPYVVNYELPRSSADYVHRIGRTGRAGKSGLAVSLISADEQSQLKQVEKLIGLKLPVKDFKPAPLSAELQAIASAPRPPRPVRRKPEQGGKADGQNSGQGKGRAGTGRPSQGHSQGQGGQGKKPEMSAVGKAALAAANGQPQKPAQRRFRPKKPKTSA</sequence>
<evidence type="ECO:0000256" key="5">
    <source>
        <dbReference type="ARBA" id="ARBA00038437"/>
    </source>
</evidence>
<reference evidence="13" key="1">
    <citation type="journal article" date="2019" name="Int. J. Syst. Evol. Microbiol.">
        <title>The Global Catalogue of Microorganisms (GCM) 10K type strain sequencing project: providing services to taxonomists for standard genome sequencing and annotation.</title>
        <authorList>
            <consortium name="The Broad Institute Genomics Platform"/>
            <consortium name="The Broad Institute Genome Sequencing Center for Infectious Disease"/>
            <person name="Wu L."/>
            <person name="Ma J."/>
        </authorList>
    </citation>
    <scope>NUCLEOTIDE SEQUENCE [LARGE SCALE GENOMIC DNA]</scope>
    <source>
        <strain evidence="13">DT28</strain>
    </source>
</reference>
<dbReference type="InterPro" id="IPR014014">
    <property type="entry name" value="RNA_helicase_DEAD_Q_motif"/>
</dbReference>
<keyword evidence="2 7" id="KW-0378">Hydrolase</keyword>
<dbReference type="InterPro" id="IPR027417">
    <property type="entry name" value="P-loop_NTPase"/>
</dbReference>
<protein>
    <submittedName>
        <fullName evidence="12">DEAD/DEAH box helicase</fullName>
        <ecNumber evidence="12">3.6.4.-</ecNumber>
    </submittedName>
</protein>